<dbReference type="AlphaFoldDB" id="A0A5C5X555"/>
<evidence type="ECO:0000313" key="5">
    <source>
        <dbReference type="EMBL" id="TWT58156.1"/>
    </source>
</evidence>
<feature type="region of interest" description="Disordered" evidence="4">
    <location>
        <begin position="74"/>
        <end position="95"/>
    </location>
</feature>
<dbReference type="EC" id="2.7.7.-" evidence="5"/>
<evidence type="ECO:0000256" key="4">
    <source>
        <dbReference type="SAM" id="MobiDB-lite"/>
    </source>
</evidence>
<dbReference type="EMBL" id="SIHI01000001">
    <property type="protein sequence ID" value="TWT58156.1"/>
    <property type="molecule type" value="Genomic_DNA"/>
</dbReference>
<dbReference type="RefSeq" id="WP_197440947.1">
    <property type="nucleotide sequence ID" value="NZ_SIHI01000001.1"/>
</dbReference>
<dbReference type="Proteomes" id="UP000317243">
    <property type="component" value="Unassembled WGS sequence"/>
</dbReference>
<dbReference type="GO" id="GO:0070569">
    <property type="term" value="F:uridylyltransferase activity"/>
    <property type="evidence" value="ECO:0007669"/>
    <property type="project" value="InterPro"/>
</dbReference>
<evidence type="ECO:0000256" key="1">
    <source>
        <dbReference type="ARBA" id="ARBA00010401"/>
    </source>
</evidence>
<proteinExistence type="inferred from homology"/>
<dbReference type="InterPro" id="IPR039741">
    <property type="entry name" value="UDP-sugar_pyrophosphorylase"/>
</dbReference>
<dbReference type="PANTHER" id="PTHR11952:SF2">
    <property type="entry name" value="LD24639P"/>
    <property type="match status" value="1"/>
</dbReference>
<comment type="similarity">
    <text evidence="1">Belongs to the UDPGP type 1 family.</text>
</comment>
<evidence type="ECO:0000256" key="2">
    <source>
        <dbReference type="ARBA" id="ARBA00022679"/>
    </source>
</evidence>
<keyword evidence="2 5" id="KW-0808">Transferase</keyword>
<feature type="compositionally biased region" description="Basic and acidic residues" evidence="4">
    <location>
        <begin position="80"/>
        <end position="95"/>
    </location>
</feature>
<name>A0A5C5X555_9PLAN</name>
<dbReference type="Gene3D" id="3.90.550.10">
    <property type="entry name" value="Spore Coat Polysaccharide Biosynthesis Protein SpsA, Chain A"/>
    <property type="match status" value="1"/>
</dbReference>
<reference evidence="5 6" key="1">
    <citation type="submission" date="2019-02" db="EMBL/GenBank/DDBJ databases">
        <title>Deep-cultivation of Planctomycetes and their phenomic and genomic characterization uncovers novel biology.</title>
        <authorList>
            <person name="Wiegand S."/>
            <person name="Jogler M."/>
            <person name="Boedeker C."/>
            <person name="Pinto D."/>
            <person name="Vollmers J."/>
            <person name="Rivas-Marin E."/>
            <person name="Kohn T."/>
            <person name="Peeters S.H."/>
            <person name="Heuer A."/>
            <person name="Rast P."/>
            <person name="Oberbeckmann S."/>
            <person name="Bunk B."/>
            <person name="Jeske O."/>
            <person name="Meyerdierks A."/>
            <person name="Storesund J.E."/>
            <person name="Kallscheuer N."/>
            <person name="Luecker S."/>
            <person name="Lage O.M."/>
            <person name="Pohl T."/>
            <person name="Merkel B.J."/>
            <person name="Hornburger P."/>
            <person name="Mueller R.-W."/>
            <person name="Bruemmer F."/>
            <person name="Labrenz M."/>
            <person name="Spormann A.M."/>
            <person name="Op Den Camp H."/>
            <person name="Overmann J."/>
            <person name="Amann R."/>
            <person name="Jetten M.S.M."/>
            <person name="Mascher T."/>
            <person name="Medema M.H."/>
            <person name="Devos D.P."/>
            <person name="Kaster A.-K."/>
            <person name="Ovreas L."/>
            <person name="Rohde M."/>
            <person name="Galperin M.Y."/>
            <person name="Jogler C."/>
        </authorList>
    </citation>
    <scope>NUCLEOTIDE SEQUENCE [LARGE SCALE GENOMIC DNA]</scope>
    <source>
        <strain evidence="5 6">KOR42</strain>
    </source>
</reference>
<dbReference type="InterPro" id="IPR002618">
    <property type="entry name" value="UDPGP_fam"/>
</dbReference>
<keyword evidence="6" id="KW-1185">Reference proteome</keyword>
<evidence type="ECO:0000313" key="6">
    <source>
        <dbReference type="Proteomes" id="UP000317243"/>
    </source>
</evidence>
<evidence type="ECO:0000256" key="3">
    <source>
        <dbReference type="ARBA" id="ARBA00022695"/>
    </source>
</evidence>
<keyword evidence="3 5" id="KW-0548">Nucleotidyltransferase</keyword>
<dbReference type="CDD" id="cd04193">
    <property type="entry name" value="UDPGlcNAc_PPase"/>
    <property type="match status" value="1"/>
</dbReference>
<gene>
    <name evidence="5" type="ORF">KOR42_15270</name>
</gene>
<sequence>MEASETIVSKLKSYDQEHLLKFWGELSEQEQQQLTKQIESIDFDLMASLIQQRDESQGEAVSAGRIERAQSPAQLVRLSDSSESHEAAAKAEKRGHELLEQGKVGAILVAGGQGSRLGFDDPKGMFPIGPVSDRTLFQVMCEQLVARSRRHGKPIPYFIMTSEATHEPTVEFLKKNQYFGMGEENVFFFQQSSLPAVEHDSSRIHLAEKGRIATSPDGHGGMLRALEKHGLLQVMRDRGIEHLYYHQIDNPTAILCDPVMLGFHDQHESDLTTKVVEKVSPDEKMGVLVTIDGQTEIIEYSDLTPEQARMKDENGNDVFWAGNTAIHVFRRTFIERLLEDEFSLPFHIAHKKVPCIDSSGNPIDPDSPNAHKFEQFIFDALPKAEVALVVEGVRSREFNPVKNAEGNDSPETSRKALQEIARSWVEKAGGKVHPEATIEVSPLFALDEDELAARIDSGTEFQEDAVLAPK</sequence>
<accession>A0A5C5X555</accession>
<comment type="caution">
    <text evidence="5">The sequence shown here is derived from an EMBL/GenBank/DDBJ whole genome shotgun (WGS) entry which is preliminary data.</text>
</comment>
<protein>
    <submittedName>
        <fullName evidence="5">Putative uridylyltransferase</fullName>
        <ecNumber evidence="5">2.7.7.-</ecNumber>
    </submittedName>
</protein>
<dbReference type="Pfam" id="PF01704">
    <property type="entry name" value="UDPGP"/>
    <property type="match status" value="1"/>
</dbReference>
<organism evidence="5 6">
    <name type="scientific">Thalassoglobus neptunius</name>
    <dbReference type="NCBI Taxonomy" id="1938619"/>
    <lineage>
        <taxon>Bacteria</taxon>
        <taxon>Pseudomonadati</taxon>
        <taxon>Planctomycetota</taxon>
        <taxon>Planctomycetia</taxon>
        <taxon>Planctomycetales</taxon>
        <taxon>Planctomycetaceae</taxon>
        <taxon>Thalassoglobus</taxon>
    </lineage>
</organism>
<dbReference type="SUPFAM" id="SSF53448">
    <property type="entry name" value="Nucleotide-diphospho-sugar transferases"/>
    <property type="match status" value="1"/>
</dbReference>
<dbReference type="PANTHER" id="PTHR11952">
    <property type="entry name" value="UDP- GLUCOSE PYROPHOSPHORYLASE"/>
    <property type="match status" value="1"/>
</dbReference>
<dbReference type="InterPro" id="IPR029044">
    <property type="entry name" value="Nucleotide-diphossugar_trans"/>
</dbReference>